<evidence type="ECO:0000313" key="1">
    <source>
        <dbReference type="Ensembl" id="ENSCPBP00000001067.1"/>
    </source>
</evidence>
<reference evidence="1" key="1">
    <citation type="submission" date="2025-08" db="UniProtKB">
        <authorList>
            <consortium name="Ensembl"/>
        </authorList>
    </citation>
    <scope>IDENTIFICATION</scope>
</reference>
<dbReference type="InterPro" id="IPR039938">
    <property type="entry name" value="Sp4-like"/>
</dbReference>
<protein>
    <submittedName>
        <fullName evidence="1">Uncharacterized protein</fullName>
    </submittedName>
</protein>
<dbReference type="AlphaFoldDB" id="A0A8C3F1A0"/>
<evidence type="ECO:0000313" key="2">
    <source>
        <dbReference type="Proteomes" id="UP000694380"/>
    </source>
</evidence>
<dbReference type="PANTHER" id="PTHR14947">
    <property type="entry name" value="ZINC FINGER PROTEIN"/>
    <property type="match status" value="1"/>
</dbReference>
<dbReference type="PANTHER" id="PTHR14947:SF24">
    <property type="entry name" value="ZINC FINGER PROTEIN 781-RELATED"/>
    <property type="match status" value="1"/>
</dbReference>
<dbReference type="GeneTree" id="ENSGT01150000286944"/>
<proteinExistence type="predicted"/>
<dbReference type="Ensembl" id="ENSCPBT00000001324.1">
    <property type="protein sequence ID" value="ENSCPBP00000001067.1"/>
    <property type="gene ID" value="ENSCPBG00000000851.1"/>
</dbReference>
<dbReference type="Proteomes" id="UP000694380">
    <property type="component" value="Unplaced"/>
</dbReference>
<sequence>MLVTQESTRLFSRVSTFIVEGDSHLHHPMASVRARDLLGIGEPTQGRNPMTALSAGKASLRAQPLSYIRESTQERHPIDVLSVGKATRRQREPSQRDTKVLRAAYEDVFPRNRCLPVTDIRQLEEDAEPMVHAM</sequence>
<keyword evidence="2" id="KW-1185">Reference proteome</keyword>
<organism evidence="1 2">
    <name type="scientific">Chrysemys picta bellii</name>
    <name type="common">Western painted turtle</name>
    <name type="synonym">Emys bellii</name>
    <dbReference type="NCBI Taxonomy" id="8478"/>
    <lineage>
        <taxon>Eukaryota</taxon>
        <taxon>Metazoa</taxon>
        <taxon>Chordata</taxon>
        <taxon>Craniata</taxon>
        <taxon>Vertebrata</taxon>
        <taxon>Euteleostomi</taxon>
        <taxon>Archelosauria</taxon>
        <taxon>Testudinata</taxon>
        <taxon>Testudines</taxon>
        <taxon>Cryptodira</taxon>
        <taxon>Durocryptodira</taxon>
        <taxon>Testudinoidea</taxon>
        <taxon>Emydidae</taxon>
        <taxon>Chrysemys</taxon>
    </lineage>
</organism>
<reference evidence="1" key="2">
    <citation type="submission" date="2025-09" db="UniProtKB">
        <authorList>
            <consortium name="Ensembl"/>
        </authorList>
    </citation>
    <scope>IDENTIFICATION</scope>
</reference>
<name>A0A8C3F1A0_CHRPI</name>
<accession>A0A8C3F1A0</accession>